<keyword evidence="6 10" id="KW-0592">Phosphate transport</keyword>
<dbReference type="GO" id="GO:0006817">
    <property type="term" value="P:phosphate ion transport"/>
    <property type="evidence" value="ECO:0007669"/>
    <property type="project" value="UniProtKB-UniRule"/>
</dbReference>
<dbReference type="GO" id="GO:0005886">
    <property type="term" value="C:plasma membrane"/>
    <property type="evidence" value="ECO:0007669"/>
    <property type="project" value="UniProtKB-SubCell"/>
</dbReference>
<evidence type="ECO:0000256" key="3">
    <source>
        <dbReference type="ARBA" id="ARBA00008725"/>
    </source>
</evidence>
<reference evidence="13 14" key="1">
    <citation type="submission" date="2016-07" db="EMBL/GenBank/DDBJ databases">
        <title>Characterization of isolates of Eisenbergiella tayi derived from blood cultures, using whole genome sequencing.</title>
        <authorList>
            <person name="Burdz T."/>
            <person name="Wiebe D."/>
            <person name="Huynh C."/>
            <person name="Bernard K."/>
        </authorList>
    </citation>
    <scope>NUCLEOTIDE SEQUENCE [LARGE SCALE GENOMIC DNA]</scope>
    <source>
        <strain evidence="13 14">NML 110608</strain>
    </source>
</reference>
<evidence type="ECO:0000256" key="6">
    <source>
        <dbReference type="ARBA" id="ARBA00022592"/>
    </source>
</evidence>
<comment type="subunit">
    <text evidence="4 10">The complex is composed of two ATP-binding proteins (PstB), two transmembrane proteins (PstC and PstA) and a solute-binding protein (PstS).</text>
</comment>
<feature type="signal peptide" evidence="10">
    <location>
        <begin position="1"/>
        <end position="20"/>
    </location>
</feature>
<keyword evidence="10" id="KW-0472">Membrane</keyword>
<dbReference type="CDD" id="cd13653">
    <property type="entry name" value="PBP2_phosphate_like_1"/>
    <property type="match status" value="1"/>
</dbReference>
<evidence type="ECO:0000256" key="5">
    <source>
        <dbReference type="ARBA" id="ARBA00022448"/>
    </source>
</evidence>
<feature type="chain" id="PRO_5039743507" description="Phosphate-binding protein" evidence="10">
    <location>
        <begin position="21"/>
        <end position="311"/>
    </location>
</feature>
<dbReference type="RefSeq" id="WP_069151463.1">
    <property type="nucleotide sequence ID" value="NZ_MCGH01000002.1"/>
</dbReference>
<evidence type="ECO:0000256" key="7">
    <source>
        <dbReference type="ARBA" id="ARBA00022729"/>
    </source>
</evidence>
<name>A0A1E3A8H9_9FIRM</name>
<dbReference type="PATRIC" id="fig|1432052.4.peg.1079"/>
<dbReference type="PANTHER" id="PTHR30570:SF1">
    <property type="entry name" value="PHOSPHATE-BINDING PROTEIN PSTS"/>
    <property type="match status" value="1"/>
</dbReference>
<dbReference type="InterPro" id="IPR050811">
    <property type="entry name" value="Phosphate_ABC_transporter"/>
</dbReference>
<dbReference type="NCBIfam" id="TIGR02136">
    <property type="entry name" value="ptsS_2"/>
    <property type="match status" value="1"/>
</dbReference>
<keyword evidence="7 10" id="KW-0732">Signal</keyword>
<comment type="subcellular location">
    <subcellularLocation>
        <location evidence="2 10">Cell membrane</location>
        <topology evidence="2 10">Lipid-anchor</topology>
    </subcellularLocation>
</comment>
<evidence type="ECO:0000256" key="4">
    <source>
        <dbReference type="ARBA" id="ARBA00011529"/>
    </source>
</evidence>
<comment type="function">
    <text evidence="10">Involved in the system for phosphate transport across the cytoplasmic membrane.</text>
</comment>
<sequence>MKKKFVAIAAAATLVMAVLAGCGSTDTSNVNAATAASEAPGSEAAPEAASSEAVSSEAPSSEAAADLSGSISMAGSTSMEKFANALAESFMAKYPGVTVTAEFTGSGAGVEAVTAGSVDIGNSSRNLTDDEKAAGVAENIVAIDGIAVVTDPANTAKGLTKEQLSGIYTGEIKNWKDAGGEDQAIVVVGREAGSGTRGAFEELLDIEDKCAYANELDSTGAVMAKVAATPGAIGYVSLDVIDDTVKTLAVDDVEPTVENIKGGSYLLSRPFVMATKGEISEQTEAVQEMFSYLASDEGKALVESVGLITVD</sequence>
<accession>A0A1E3A8H9</accession>
<dbReference type="EMBL" id="MCGH01000002">
    <property type="protein sequence ID" value="ODM05075.1"/>
    <property type="molecule type" value="Genomic_DNA"/>
</dbReference>
<feature type="region of interest" description="Disordered" evidence="11">
    <location>
        <begin position="33"/>
        <end position="62"/>
    </location>
</feature>
<evidence type="ECO:0000256" key="2">
    <source>
        <dbReference type="ARBA" id="ARBA00004193"/>
    </source>
</evidence>
<gene>
    <name evidence="13" type="primary">pstS1</name>
    <name evidence="13" type="ORF">BEI61_00958</name>
</gene>
<comment type="caution">
    <text evidence="13">The sequence shown here is derived from an EMBL/GenBank/DDBJ whole genome shotgun (WGS) entry which is preliminary data.</text>
</comment>
<dbReference type="Pfam" id="PF12849">
    <property type="entry name" value="PBP_like_2"/>
    <property type="match status" value="1"/>
</dbReference>
<evidence type="ECO:0000313" key="14">
    <source>
        <dbReference type="Proteomes" id="UP000094067"/>
    </source>
</evidence>
<evidence type="ECO:0000259" key="12">
    <source>
        <dbReference type="Pfam" id="PF12849"/>
    </source>
</evidence>
<evidence type="ECO:0000256" key="10">
    <source>
        <dbReference type="RuleBase" id="RU367119"/>
    </source>
</evidence>
<evidence type="ECO:0000256" key="9">
    <source>
        <dbReference type="ARBA" id="ARBA00023288"/>
    </source>
</evidence>
<feature type="domain" description="PBP" evidence="12">
    <location>
        <begin position="61"/>
        <end position="297"/>
    </location>
</feature>
<dbReference type="AlphaFoldDB" id="A0A1E3A8H9"/>
<evidence type="ECO:0000313" key="13">
    <source>
        <dbReference type="EMBL" id="ODM05075.1"/>
    </source>
</evidence>
<protein>
    <recommendedName>
        <fullName evidence="10">Phosphate-binding protein</fullName>
    </recommendedName>
</protein>
<dbReference type="PANTHER" id="PTHR30570">
    <property type="entry name" value="PERIPLASMIC PHOSPHATE BINDING COMPONENT OF PHOSPHATE ABC TRANSPORTER"/>
    <property type="match status" value="1"/>
</dbReference>
<dbReference type="SUPFAM" id="SSF53850">
    <property type="entry name" value="Periplasmic binding protein-like II"/>
    <property type="match status" value="1"/>
</dbReference>
<organism evidence="13 14">
    <name type="scientific">Eisenbergiella tayi</name>
    <dbReference type="NCBI Taxonomy" id="1432052"/>
    <lineage>
        <taxon>Bacteria</taxon>
        <taxon>Bacillati</taxon>
        <taxon>Bacillota</taxon>
        <taxon>Clostridia</taxon>
        <taxon>Lachnospirales</taxon>
        <taxon>Lachnospiraceae</taxon>
        <taxon>Eisenbergiella</taxon>
    </lineage>
</organism>
<evidence type="ECO:0000256" key="1">
    <source>
        <dbReference type="ARBA" id="ARBA00002841"/>
    </source>
</evidence>
<comment type="function">
    <text evidence="1">Part of the ABC transporter complex PstSACB involved in phosphate import.</text>
</comment>
<dbReference type="InterPro" id="IPR024370">
    <property type="entry name" value="PBP_domain"/>
</dbReference>
<keyword evidence="5 10" id="KW-0813">Transport</keyword>
<dbReference type="InterPro" id="IPR011862">
    <property type="entry name" value="Phos-bd"/>
</dbReference>
<proteinExistence type="inferred from homology"/>
<comment type="similarity">
    <text evidence="3 10">Belongs to the PstS family.</text>
</comment>
<dbReference type="GO" id="GO:0042301">
    <property type="term" value="F:phosphate ion binding"/>
    <property type="evidence" value="ECO:0007669"/>
    <property type="project" value="UniProtKB-UniRule"/>
</dbReference>
<dbReference type="PROSITE" id="PS51257">
    <property type="entry name" value="PROKAR_LIPOPROTEIN"/>
    <property type="match status" value="1"/>
</dbReference>
<dbReference type="Gene3D" id="3.40.190.10">
    <property type="entry name" value="Periplasmic binding protein-like II"/>
    <property type="match status" value="2"/>
</dbReference>
<keyword evidence="10" id="KW-1003">Cell membrane</keyword>
<evidence type="ECO:0000256" key="8">
    <source>
        <dbReference type="ARBA" id="ARBA00023139"/>
    </source>
</evidence>
<dbReference type="Proteomes" id="UP000094067">
    <property type="component" value="Unassembled WGS sequence"/>
</dbReference>
<keyword evidence="9 10" id="KW-0449">Lipoprotein</keyword>
<evidence type="ECO:0000256" key="11">
    <source>
        <dbReference type="SAM" id="MobiDB-lite"/>
    </source>
</evidence>
<keyword evidence="8 10" id="KW-0564">Palmitate</keyword>